<gene>
    <name evidence="2" type="ORF">F443_13348</name>
</gene>
<organism evidence="2 3">
    <name type="scientific">Phytophthora nicotianae P1569</name>
    <dbReference type="NCBI Taxonomy" id="1317065"/>
    <lineage>
        <taxon>Eukaryota</taxon>
        <taxon>Sar</taxon>
        <taxon>Stramenopiles</taxon>
        <taxon>Oomycota</taxon>
        <taxon>Peronosporomycetes</taxon>
        <taxon>Peronosporales</taxon>
        <taxon>Peronosporaceae</taxon>
        <taxon>Phytophthora</taxon>
    </lineage>
</organism>
<proteinExistence type="predicted"/>
<sequence>MVTTSAADSAIPIQSGGVKHFNLTLEDLDATILLADADALLGFDDEEQLKLVLREEILDDADIESLTSGASENDEISKRKIRKATEAGRRRVYRRVQKREREELRRQARVLKEELSCVRQLKEKEKAMFDAAQTPIFWLWRSVASRLRRERLQAEEEQRALMISVQVQTAYIRNLRGVIRKRESESSVQGCPNNKKQCIEKNERERLEAFIQELDENCASAHFRSVH</sequence>
<reference evidence="2 3" key="1">
    <citation type="submission" date="2013-11" db="EMBL/GenBank/DDBJ databases">
        <title>The Genome Sequence of Phytophthora parasitica P1569.</title>
        <authorList>
            <consortium name="The Broad Institute Genomics Platform"/>
            <person name="Russ C."/>
            <person name="Tyler B."/>
            <person name="Panabieres F."/>
            <person name="Shan W."/>
            <person name="Tripathy S."/>
            <person name="Grunwald N."/>
            <person name="Machado M."/>
            <person name="Johnson C.S."/>
            <person name="Arredondo F."/>
            <person name="Hong C."/>
            <person name="Coffey M."/>
            <person name="Young S.K."/>
            <person name="Zeng Q."/>
            <person name="Gargeya S."/>
            <person name="Fitzgerald M."/>
            <person name="Abouelleil A."/>
            <person name="Alvarado L."/>
            <person name="Chapman S.B."/>
            <person name="Gainer-Dewar J."/>
            <person name="Goldberg J."/>
            <person name="Griggs A."/>
            <person name="Gujja S."/>
            <person name="Hansen M."/>
            <person name="Howarth C."/>
            <person name="Imamovic A."/>
            <person name="Ireland A."/>
            <person name="Larimer J."/>
            <person name="McCowan C."/>
            <person name="Murphy C."/>
            <person name="Pearson M."/>
            <person name="Poon T.W."/>
            <person name="Priest M."/>
            <person name="Roberts A."/>
            <person name="Saif S."/>
            <person name="Shea T."/>
            <person name="Sykes S."/>
            <person name="Wortman J."/>
            <person name="Nusbaum C."/>
            <person name="Birren B."/>
        </authorList>
    </citation>
    <scope>NUCLEOTIDE SEQUENCE [LARGE SCALE GENOMIC DNA]</scope>
    <source>
        <strain evidence="2 3">P1569</strain>
    </source>
</reference>
<keyword evidence="3" id="KW-1185">Reference proteome</keyword>
<evidence type="ECO:0000313" key="2">
    <source>
        <dbReference type="EMBL" id="ETI41416.1"/>
    </source>
</evidence>
<name>V9ERE8_PHYNI</name>
<dbReference type="AlphaFoldDB" id="V9ERE8"/>
<comment type="caution">
    <text evidence="2">The sequence shown here is derived from an EMBL/GenBank/DDBJ whole genome shotgun (WGS) entry which is preliminary data.</text>
</comment>
<dbReference type="EMBL" id="ANIZ01002303">
    <property type="protein sequence ID" value="ETI41416.1"/>
    <property type="molecule type" value="Genomic_DNA"/>
</dbReference>
<dbReference type="Proteomes" id="UP000018721">
    <property type="component" value="Unassembled WGS sequence"/>
</dbReference>
<evidence type="ECO:0000313" key="3">
    <source>
        <dbReference type="Proteomes" id="UP000018721"/>
    </source>
</evidence>
<dbReference type="OrthoDB" id="10547554at2759"/>
<dbReference type="HOGENOM" id="CLU_1286273_0_0_1"/>
<evidence type="ECO:0000256" key="1">
    <source>
        <dbReference type="SAM" id="Coils"/>
    </source>
</evidence>
<feature type="coiled-coil region" evidence="1">
    <location>
        <begin position="94"/>
        <end position="121"/>
    </location>
</feature>
<protein>
    <submittedName>
        <fullName evidence="2">Uncharacterized protein</fullName>
    </submittedName>
</protein>
<keyword evidence="1" id="KW-0175">Coiled coil</keyword>
<accession>V9ERE8</accession>